<accession>X1V169</accession>
<comment type="caution">
    <text evidence="1">The sequence shown here is derived from an EMBL/GenBank/DDBJ whole genome shotgun (WGS) entry which is preliminary data.</text>
</comment>
<feature type="non-terminal residue" evidence="1">
    <location>
        <position position="1"/>
    </location>
</feature>
<protein>
    <submittedName>
        <fullName evidence="1">Uncharacterized protein</fullName>
    </submittedName>
</protein>
<name>X1V169_9ZZZZ</name>
<reference evidence="1" key="1">
    <citation type="journal article" date="2014" name="Front. Microbiol.">
        <title>High frequency of phylogenetically diverse reductive dehalogenase-homologous genes in deep subseafloor sedimentary metagenomes.</title>
        <authorList>
            <person name="Kawai M."/>
            <person name="Futagami T."/>
            <person name="Toyoda A."/>
            <person name="Takaki Y."/>
            <person name="Nishi S."/>
            <person name="Hori S."/>
            <person name="Arai W."/>
            <person name="Tsubouchi T."/>
            <person name="Morono Y."/>
            <person name="Uchiyama I."/>
            <person name="Ito T."/>
            <person name="Fujiyama A."/>
            <person name="Inagaki F."/>
            <person name="Takami H."/>
        </authorList>
    </citation>
    <scope>NUCLEOTIDE SEQUENCE</scope>
    <source>
        <strain evidence="1">Expedition CK06-06</strain>
    </source>
</reference>
<dbReference type="AlphaFoldDB" id="X1V169"/>
<evidence type="ECO:0000313" key="1">
    <source>
        <dbReference type="EMBL" id="GAJ23473.1"/>
    </source>
</evidence>
<sequence>AEEYIKGHRFSIFTMGFTSVFGSFSITSG</sequence>
<gene>
    <name evidence="1" type="ORF">S12H4_59128</name>
</gene>
<dbReference type="EMBL" id="BARW01038554">
    <property type="protein sequence ID" value="GAJ23473.1"/>
    <property type="molecule type" value="Genomic_DNA"/>
</dbReference>
<proteinExistence type="predicted"/>
<organism evidence="1">
    <name type="scientific">marine sediment metagenome</name>
    <dbReference type="NCBI Taxonomy" id="412755"/>
    <lineage>
        <taxon>unclassified sequences</taxon>
        <taxon>metagenomes</taxon>
        <taxon>ecological metagenomes</taxon>
    </lineage>
</organism>